<dbReference type="OMA" id="RYWIQDG"/>
<protein>
    <submittedName>
        <fullName evidence="2">Uncharacterized protein</fullName>
    </submittedName>
</protein>
<evidence type="ECO:0000256" key="1">
    <source>
        <dbReference type="SAM" id="SignalP"/>
    </source>
</evidence>
<dbReference type="OrthoDB" id="2310204at2759"/>
<reference evidence="3" key="1">
    <citation type="submission" date="2014-04" db="EMBL/GenBank/DDBJ databases">
        <title>Evolutionary Origins and Diversification of the Mycorrhizal Mutualists.</title>
        <authorList>
            <consortium name="DOE Joint Genome Institute"/>
            <consortium name="Mycorrhizal Genomics Consortium"/>
            <person name="Kohler A."/>
            <person name="Kuo A."/>
            <person name="Nagy L.G."/>
            <person name="Floudas D."/>
            <person name="Copeland A."/>
            <person name="Barry K.W."/>
            <person name="Cichocki N."/>
            <person name="Veneault-Fourrey C."/>
            <person name="LaButti K."/>
            <person name="Lindquist E.A."/>
            <person name="Lipzen A."/>
            <person name="Lundell T."/>
            <person name="Morin E."/>
            <person name="Murat C."/>
            <person name="Riley R."/>
            <person name="Ohm R."/>
            <person name="Sun H."/>
            <person name="Tunlid A."/>
            <person name="Henrissat B."/>
            <person name="Grigoriev I.V."/>
            <person name="Hibbett D.S."/>
            <person name="Martin F."/>
        </authorList>
    </citation>
    <scope>NUCLEOTIDE SEQUENCE [LARGE SCALE GENOMIC DNA]</scope>
    <source>
        <strain evidence="3">FD-334 SS-4</strain>
    </source>
</reference>
<organism evidence="2 3">
    <name type="scientific">Hypholoma sublateritium (strain FD-334 SS-4)</name>
    <dbReference type="NCBI Taxonomy" id="945553"/>
    <lineage>
        <taxon>Eukaryota</taxon>
        <taxon>Fungi</taxon>
        <taxon>Dikarya</taxon>
        <taxon>Basidiomycota</taxon>
        <taxon>Agaricomycotina</taxon>
        <taxon>Agaricomycetes</taxon>
        <taxon>Agaricomycetidae</taxon>
        <taxon>Agaricales</taxon>
        <taxon>Agaricineae</taxon>
        <taxon>Strophariaceae</taxon>
        <taxon>Hypholoma</taxon>
    </lineage>
</organism>
<evidence type="ECO:0000313" key="3">
    <source>
        <dbReference type="Proteomes" id="UP000054270"/>
    </source>
</evidence>
<dbReference type="STRING" id="945553.A0A0D2N5M1"/>
<accession>A0A0D2N5M1</accession>
<keyword evidence="3" id="KW-1185">Reference proteome</keyword>
<gene>
    <name evidence="2" type="ORF">HYPSUDRAFT_49100</name>
</gene>
<feature type="signal peptide" evidence="1">
    <location>
        <begin position="1"/>
        <end position="22"/>
    </location>
</feature>
<dbReference type="EMBL" id="KN817677">
    <property type="protein sequence ID" value="KJA14479.1"/>
    <property type="molecule type" value="Genomic_DNA"/>
</dbReference>
<sequence length="308" mass="33128">MAARAMSLSFVLLCYTPALAQAFDYSGWRRSSKNSAPTKSVPSEGYYNPLLTGGSMLTVVPDTFPAGQGEPLNAIITGNSDERVLQQTETDGGLLNYFMSFGFAGECLGQHSGSDQGADLGDGNGILNETAVIRWDYGDPQLGTCKETIQGGNHFRYWVQNGPSANSGAIFMGISYEMPLNQDHDIVPNGYNNGRDWLVGNITNSDIPSANLTNGSFFNATTTFAGYTYQTNIQYVSGLLQNTSVGINHNITVEINGVVNATDGLVAVMQVSITGTPPKSFAWRPSPPQAWKLCPTFLLLFFTLVSLS</sequence>
<keyword evidence="1" id="KW-0732">Signal</keyword>
<proteinExistence type="predicted"/>
<feature type="chain" id="PRO_5002247827" evidence="1">
    <location>
        <begin position="23"/>
        <end position="308"/>
    </location>
</feature>
<name>A0A0D2N5M1_HYPSF</name>
<dbReference type="AlphaFoldDB" id="A0A0D2N5M1"/>
<evidence type="ECO:0000313" key="2">
    <source>
        <dbReference type="EMBL" id="KJA14479.1"/>
    </source>
</evidence>
<dbReference type="Proteomes" id="UP000054270">
    <property type="component" value="Unassembled WGS sequence"/>
</dbReference>